<organism evidence="1 2">
    <name type="scientific">Giesbergeria anulus</name>
    <dbReference type="NCBI Taxonomy" id="180197"/>
    <lineage>
        <taxon>Bacteria</taxon>
        <taxon>Pseudomonadati</taxon>
        <taxon>Pseudomonadota</taxon>
        <taxon>Betaproteobacteria</taxon>
        <taxon>Burkholderiales</taxon>
        <taxon>Comamonadaceae</taxon>
        <taxon>Giesbergeria</taxon>
    </lineage>
</organism>
<sequence length="109" mass="11696">MANYKEQIATGTTWVRCKAVTIENPLNGAARATFQETHCTSVGGVTSEQFSGLLGLEFKPDSTVALRDPQTGELTGQTSTHAHVYQLLYSIYMQAALERDAAAPTSMAA</sequence>
<evidence type="ECO:0000313" key="1">
    <source>
        <dbReference type="EMBL" id="SEQ19819.1"/>
    </source>
</evidence>
<reference evidence="1 2" key="1">
    <citation type="submission" date="2016-10" db="EMBL/GenBank/DDBJ databases">
        <authorList>
            <person name="de Groot N.N."/>
        </authorList>
    </citation>
    <scope>NUCLEOTIDE SEQUENCE [LARGE SCALE GENOMIC DNA]</scope>
    <source>
        <strain evidence="1 2">ATCC 35958</strain>
    </source>
</reference>
<name>A0A1H9E253_9BURK</name>
<keyword evidence="2" id="KW-1185">Reference proteome</keyword>
<protein>
    <submittedName>
        <fullName evidence="1">Uncharacterized protein</fullName>
    </submittedName>
</protein>
<dbReference type="STRING" id="180197.SAMN02982919_00182"/>
<dbReference type="Proteomes" id="UP000199766">
    <property type="component" value="Unassembled WGS sequence"/>
</dbReference>
<dbReference type="AlphaFoldDB" id="A0A1H9E253"/>
<dbReference type="EMBL" id="FOGD01000001">
    <property type="protein sequence ID" value="SEQ19819.1"/>
    <property type="molecule type" value="Genomic_DNA"/>
</dbReference>
<evidence type="ECO:0000313" key="2">
    <source>
        <dbReference type="Proteomes" id="UP000199766"/>
    </source>
</evidence>
<dbReference type="RefSeq" id="WP_091451323.1">
    <property type="nucleotide sequence ID" value="NZ_FOGD01000001.1"/>
</dbReference>
<gene>
    <name evidence="1" type="ORF">SAMN02982919_00182</name>
</gene>
<proteinExistence type="predicted"/>
<accession>A0A1H9E253</accession>